<evidence type="ECO:0000313" key="2">
    <source>
        <dbReference type="Proteomes" id="UP000828941"/>
    </source>
</evidence>
<dbReference type="Proteomes" id="UP000828941">
    <property type="component" value="Chromosome 4"/>
</dbReference>
<sequence>MKAPADGTAGAASTSPCEGGEKKRINPELWQACAGPLVNLPPAGTHVIYFPQGHSEQVAASLKKDVDAQIPNYPNLQSKLLCLLHNVALHADPETDEVYAQMTLQPVPSYDKDALLRSDLALKSNKPQPEFFCKQLTASDTSTHGGFSVPRRAAEKIFPPLDHSMQPPAQELIARDLHDNVWTFRHIYRGQPKRHLLTTGWSLFVSGKRLFAGDSVLFIRDEKQQLLLGIRRANRQLTNISSSVLSSDSMHIGILAAAAHAAANNSPFTVFYNPRASPSEFVIPLAKYYKAVYSHQISPGLRFRMMFETEDSGTRRYMGTIAGISDLDPVRWKNSQWRNLQVGWDESTAGDKRSRVSIWEIEPVTAPFFICPPPFFRSKRPRQPGMPDDELSDFDNIFKRTMPWLGDDICTNDPQALPGLSLVQWMNMQQNPALASTLQPNYLHSLSGSALQNLPGADIVRQLGFSAPQISQSNNAAFNARLLQTAQQLDHLQKLPSTSNVLGTVMQPQQQLCDITKQNLVNQTPPQNQAQAQLMHPQNLVQTNNILQQQQPSIQNHQIHRNLSQNSQQQQQTIMGQSQQQNLVQSPMPDQVNQLQMSDNQIQLQLLQKLQQQQQTLLAQQQTTQLAQIQDHQRQLLDVAQNFSRSSMPGQVLEIPPMLQNSLPEASSTPHQMTKINGQTSVQFSHMPHQPKLQQRLSSLSEISGNMGLPPMPNTNQLSAGGGSILTGATEAGQSVITDDVPSCSTSPSTNNCANVLQPAMNTHTHRNTTVGGDMAQSAATILSPSVLETMSSNANLVKDLQPRSEVKPSLNISKSQNQGNFTPQAYLNSGTAHTDFLDTSSSTTSVCVSQNETHVHQTNNPLYNPQSIFRDNSQDGEVQADARSHVTFLNNIDGQLGMPPNTDPLSTKGTVGLGKDLPNHFPSGSMLGNYESNRDAQQELSSSMVSQTFGVPDMTFNSIDSTINDGSFLNRSAWAPPPPPPQFQRMRTYTKVYKRGAVGRSIDITRYSGYEELKQDLARRFGIEGQLEDRQRVGWKLVYVDHENDVLLVGDDPWEEFVNCVRCIKILSPQEVQQMSLDGDFGNGGLPNQACSSSDDLSCPAAQLRTIFCSSNFQRKMDATMPVCKSVSSPSVGLFVGRTRGIKSSQCSFLVGNKLNFPRQGAQSAQVSRKHRRHCGALHATCQADKILVANRGEIAVRVIRTAHEMGIPCVAVYSTIDKDALHVKLADEAVCIGEAPSSQSYLSIPNVLSAAISRKCTMLHPGYGFLAENAVFVEMCREHKINFIGPNPDSIRVMGDKSTARDTMKKAGVPTVPGSDGLLKTTDEAIKLANEIGFPVMIKATAGGGGRGMRLAKEPDEFVKLLQQAKSEAAAAFGNDGVYLEKYIQNPRHIEFQVLADKYGNVVHFGERDCSIQRRNQKLLEEAPSPALTPELRKAMGDAAVAAAASIGYIGVGTVEFLLDERGSFYFMEMNTRIQVEHPVTEMISSVDLIEEQIRVALGEKLRHKQEDIVLSGHSIECRINAEDAFKGFRPGPGRITAYLPSGGPFVRMDSHVYPDYVVPPNYDSLLGKLIVWAPTREKAIERMKRALDDTIITGVPTTIDYHKLILDIEDFRNGTVDTAFIPKHEEELAMPPQKMVLVDKA</sequence>
<gene>
    <name evidence="1" type="ORF">L6164_007410</name>
</gene>
<name>A0ACB9PIZ3_BAUVA</name>
<evidence type="ECO:0000313" key="1">
    <source>
        <dbReference type="EMBL" id="KAI4346520.1"/>
    </source>
</evidence>
<organism evidence="1 2">
    <name type="scientific">Bauhinia variegata</name>
    <name type="common">Purple orchid tree</name>
    <name type="synonym">Phanera variegata</name>
    <dbReference type="NCBI Taxonomy" id="167791"/>
    <lineage>
        <taxon>Eukaryota</taxon>
        <taxon>Viridiplantae</taxon>
        <taxon>Streptophyta</taxon>
        <taxon>Embryophyta</taxon>
        <taxon>Tracheophyta</taxon>
        <taxon>Spermatophyta</taxon>
        <taxon>Magnoliopsida</taxon>
        <taxon>eudicotyledons</taxon>
        <taxon>Gunneridae</taxon>
        <taxon>Pentapetalae</taxon>
        <taxon>rosids</taxon>
        <taxon>fabids</taxon>
        <taxon>Fabales</taxon>
        <taxon>Fabaceae</taxon>
        <taxon>Cercidoideae</taxon>
        <taxon>Cercideae</taxon>
        <taxon>Bauhiniinae</taxon>
        <taxon>Bauhinia</taxon>
    </lineage>
</organism>
<dbReference type="EMBL" id="CM039429">
    <property type="protein sequence ID" value="KAI4346520.1"/>
    <property type="molecule type" value="Genomic_DNA"/>
</dbReference>
<proteinExistence type="predicted"/>
<protein>
    <submittedName>
        <fullName evidence="1">Uncharacterized protein</fullName>
    </submittedName>
</protein>
<comment type="caution">
    <text evidence="1">The sequence shown here is derived from an EMBL/GenBank/DDBJ whole genome shotgun (WGS) entry which is preliminary data.</text>
</comment>
<accession>A0ACB9PIZ3</accession>
<keyword evidence="2" id="KW-1185">Reference proteome</keyword>
<reference evidence="1 2" key="1">
    <citation type="journal article" date="2022" name="DNA Res.">
        <title>Chromosomal-level genome assembly of the orchid tree Bauhinia variegata (Leguminosae; Cercidoideae) supports the allotetraploid origin hypothesis of Bauhinia.</title>
        <authorList>
            <person name="Zhong Y."/>
            <person name="Chen Y."/>
            <person name="Zheng D."/>
            <person name="Pang J."/>
            <person name="Liu Y."/>
            <person name="Luo S."/>
            <person name="Meng S."/>
            <person name="Qian L."/>
            <person name="Wei D."/>
            <person name="Dai S."/>
            <person name="Zhou R."/>
        </authorList>
    </citation>
    <scope>NUCLEOTIDE SEQUENCE [LARGE SCALE GENOMIC DNA]</scope>
    <source>
        <strain evidence="1">BV-YZ2020</strain>
    </source>
</reference>